<gene>
    <name evidence="1" type="ORF">AUJ27_02380</name>
</gene>
<comment type="caution">
    <text evidence="1">The sequence shown here is derived from an EMBL/GenBank/DDBJ whole genome shotgun (WGS) entry which is preliminary data.</text>
</comment>
<organism evidence="1 2">
    <name type="scientific">Candidatus Falkowbacteria bacterium CG1_02_37_44</name>
    <dbReference type="NCBI Taxonomy" id="1805146"/>
    <lineage>
        <taxon>Bacteria</taxon>
        <taxon>Candidatus Falkowiibacteriota</taxon>
    </lineage>
</organism>
<evidence type="ECO:0000313" key="1">
    <source>
        <dbReference type="EMBL" id="OIO07456.1"/>
    </source>
</evidence>
<proteinExistence type="predicted"/>
<reference evidence="1 2" key="1">
    <citation type="journal article" date="2016" name="Environ. Microbiol.">
        <title>Genomic resolution of a cold subsurface aquifer community provides metabolic insights for novel microbes adapted to high CO concentrations.</title>
        <authorList>
            <person name="Probst A.J."/>
            <person name="Castelle C.J."/>
            <person name="Singh A."/>
            <person name="Brown C.T."/>
            <person name="Anantharaman K."/>
            <person name="Sharon I."/>
            <person name="Hug L.A."/>
            <person name="Burstein D."/>
            <person name="Emerson J.B."/>
            <person name="Thomas B.C."/>
            <person name="Banfield J.F."/>
        </authorList>
    </citation>
    <scope>NUCLEOTIDE SEQUENCE [LARGE SCALE GENOMIC DNA]</scope>
    <source>
        <strain evidence="1">CG1_02_37_44</strain>
    </source>
</reference>
<protein>
    <submittedName>
        <fullName evidence="1">Uncharacterized protein</fullName>
    </submittedName>
</protein>
<accession>A0A1J4T7J5</accession>
<dbReference type="EMBL" id="MNUU01000045">
    <property type="protein sequence ID" value="OIO07456.1"/>
    <property type="molecule type" value="Genomic_DNA"/>
</dbReference>
<dbReference type="Proteomes" id="UP000183192">
    <property type="component" value="Unassembled WGS sequence"/>
</dbReference>
<dbReference type="AlphaFoldDB" id="A0A1J4T7J5"/>
<name>A0A1J4T7J5_9BACT</name>
<sequence length="97" mass="11159">MVSKDPKDIFNDAKSKTLSKVRQEVNAYARTHSGFSNLSENNRNLLAYEINKLADKKYKVSGSTLRREEYGLWKKRGKLGLTKQDLKDIDKILKKAI</sequence>
<evidence type="ECO:0000313" key="2">
    <source>
        <dbReference type="Proteomes" id="UP000183192"/>
    </source>
</evidence>